<feature type="domain" description="Resolvase/invertase-type recombinase catalytic" evidence="6">
    <location>
        <begin position="1"/>
        <end position="134"/>
    </location>
</feature>
<keyword evidence="4" id="KW-0233">DNA recombination</keyword>
<dbReference type="SMART" id="SM00857">
    <property type="entry name" value="Resolvase"/>
    <property type="match status" value="1"/>
</dbReference>
<dbReference type="InterPro" id="IPR050639">
    <property type="entry name" value="SSR_resolvase"/>
</dbReference>
<keyword evidence="2" id="KW-0229">DNA integration</keyword>
<dbReference type="InterPro" id="IPR006119">
    <property type="entry name" value="Resolv_N"/>
</dbReference>
<comment type="similarity">
    <text evidence="1">Belongs to the site-specific recombinase resolvase family.</text>
</comment>
<sequence>MKVGYARVSTQDQKLELQTDALTHYGCGQLFREKKSGRNKERPELEKMINQLRAGDTVVVWKLDRLGRSLRDLIDLVAEFKERGVEFVSLQDGINTATPTGRFTFNIFASLAEFEREIIRERTKAGLAAAKARGKKGGRPAGLSKPAMEKARSARILFGSGTKTVEEIAQILGIGRATCYRYLGQAKEA</sequence>
<evidence type="ECO:0000256" key="2">
    <source>
        <dbReference type="ARBA" id="ARBA00022908"/>
    </source>
</evidence>
<evidence type="ECO:0000256" key="4">
    <source>
        <dbReference type="ARBA" id="ARBA00023172"/>
    </source>
</evidence>
<comment type="caution">
    <text evidence="7">The sequence shown here is derived from an EMBL/GenBank/DDBJ whole genome shotgun (WGS) entry which is preliminary data.</text>
</comment>
<dbReference type="PANTHER" id="PTHR30461">
    <property type="entry name" value="DNA-INVERTASE FROM LAMBDOID PROPHAGE"/>
    <property type="match status" value="1"/>
</dbReference>
<dbReference type="PROSITE" id="PS00397">
    <property type="entry name" value="RECOMBINASES_1"/>
    <property type="match status" value="1"/>
</dbReference>
<evidence type="ECO:0000313" key="8">
    <source>
        <dbReference type="Proteomes" id="UP001500552"/>
    </source>
</evidence>
<keyword evidence="3" id="KW-0238">DNA-binding</keyword>
<dbReference type="CDD" id="cd03768">
    <property type="entry name" value="SR_ResInv"/>
    <property type="match status" value="1"/>
</dbReference>
<dbReference type="InterPro" id="IPR036162">
    <property type="entry name" value="Resolvase-like_N_sf"/>
</dbReference>
<dbReference type="Pfam" id="PF02796">
    <property type="entry name" value="HTH_7"/>
    <property type="match status" value="1"/>
</dbReference>
<dbReference type="PANTHER" id="PTHR30461:SF2">
    <property type="entry name" value="SERINE RECOMBINASE PINE-RELATED"/>
    <property type="match status" value="1"/>
</dbReference>
<organism evidence="7 8">
    <name type="scientific">Pontibacter saemangeumensis</name>
    <dbReference type="NCBI Taxonomy" id="1084525"/>
    <lineage>
        <taxon>Bacteria</taxon>
        <taxon>Pseudomonadati</taxon>
        <taxon>Bacteroidota</taxon>
        <taxon>Cytophagia</taxon>
        <taxon>Cytophagales</taxon>
        <taxon>Hymenobacteraceae</taxon>
        <taxon>Pontibacter</taxon>
    </lineage>
</organism>
<evidence type="ECO:0000256" key="1">
    <source>
        <dbReference type="ARBA" id="ARBA00009913"/>
    </source>
</evidence>
<feature type="active site" description="O-(5'-phospho-DNA)-serine intermediate" evidence="5">
    <location>
        <position position="9"/>
    </location>
</feature>
<dbReference type="Pfam" id="PF00239">
    <property type="entry name" value="Resolvase"/>
    <property type="match status" value="1"/>
</dbReference>
<dbReference type="Gene3D" id="3.40.50.1390">
    <property type="entry name" value="Resolvase, N-terminal catalytic domain"/>
    <property type="match status" value="1"/>
</dbReference>
<protein>
    <submittedName>
        <fullName evidence="7">Recombinase family protein</fullName>
    </submittedName>
</protein>
<dbReference type="Proteomes" id="UP001500552">
    <property type="component" value="Unassembled WGS sequence"/>
</dbReference>
<dbReference type="EMBL" id="BAABHC010000031">
    <property type="protein sequence ID" value="GAA4443178.1"/>
    <property type="molecule type" value="Genomic_DNA"/>
</dbReference>
<dbReference type="RefSeq" id="WP_345162415.1">
    <property type="nucleotide sequence ID" value="NZ_BAABHC010000031.1"/>
</dbReference>
<accession>A0ABP8M2A2</accession>
<dbReference type="Gene3D" id="1.10.10.60">
    <property type="entry name" value="Homeodomain-like"/>
    <property type="match status" value="1"/>
</dbReference>
<keyword evidence="8" id="KW-1185">Reference proteome</keyword>
<dbReference type="InterPro" id="IPR006120">
    <property type="entry name" value="Resolvase_HTH_dom"/>
</dbReference>
<gene>
    <name evidence="7" type="ORF">GCM10023188_43710</name>
</gene>
<evidence type="ECO:0000256" key="3">
    <source>
        <dbReference type="ARBA" id="ARBA00023125"/>
    </source>
</evidence>
<evidence type="ECO:0000256" key="5">
    <source>
        <dbReference type="PROSITE-ProRule" id="PRU10137"/>
    </source>
</evidence>
<dbReference type="InterPro" id="IPR006118">
    <property type="entry name" value="Recombinase_CS"/>
</dbReference>
<dbReference type="PROSITE" id="PS00398">
    <property type="entry name" value="RECOMBINASES_2"/>
    <property type="match status" value="1"/>
</dbReference>
<dbReference type="SUPFAM" id="SSF53041">
    <property type="entry name" value="Resolvase-like"/>
    <property type="match status" value="1"/>
</dbReference>
<name>A0ABP8M2A2_9BACT</name>
<evidence type="ECO:0000259" key="6">
    <source>
        <dbReference type="PROSITE" id="PS51736"/>
    </source>
</evidence>
<reference evidence="8" key="1">
    <citation type="journal article" date="2019" name="Int. J. Syst. Evol. Microbiol.">
        <title>The Global Catalogue of Microorganisms (GCM) 10K type strain sequencing project: providing services to taxonomists for standard genome sequencing and annotation.</title>
        <authorList>
            <consortium name="The Broad Institute Genomics Platform"/>
            <consortium name="The Broad Institute Genome Sequencing Center for Infectious Disease"/>
            <person name="Wu L."/>
            <person name="Ma J."/>
        </authorList>
    </citation>
    <scope>NUCLEOTIDE SEQUENCE [LARGE SCALE GENOMIC DNA]</scope>
    <source>
        <strain evidence="8">JCM 17926</strain>
    </source>
</reference>
<evidence type="ECO:0000313" key="7">
    <source>
        <dbReference type="EMBL" id="GAA4443178.1"/>
    </source>
</evidence>
<proteinExistence type="inferred from homology"/>
<dbReference type="PROSITE" id="PS51736">
    <property type="entry name" value="RECOMBINASES_3"/>
    <property type="match status" value="1"/>
</dbReference>